<feature type="region of interest" description="Disordered" evidence="1">
    <location>
        <begin position="1"/>
        <end position="70"/>
    </location>
</feature>
<proteinExistence type="predicted"/>
<reference evidence="3" key="1">
    <citation type="submission" date="2016-06" db="EMBL/GenBank/DDBJ databases">
        <title>Parallel loss of symbiosis genes in relatives of nitrogen-fixing non-legume Parasponia.</title>
        <authorList>
            <person name="Van Velzen R."/>
            <person name="Holmer R."/>
            <person name="Bu F."/>
            <person name="Rutten L."/>
            <person name="Van Zeijl A."/>
            <person name="Liu W."/>
            <person name="Santuari L."/>
            <person name="Cao Q."/>
            <person name="Sharma T."/>
            <person name="Shen D."/>
            <person name="Roswanjaya Y."/>
            <person name="Wardhani T."/>
            <person name="Kalhor M.S."/>
            <person name="Jansen J."/>
            <person name="Van den Hoogen J."/>
            <person name="Gungor B."/>
            <person name="Hartog M."/>
            <person name="Hontelez J."/>
            <person name="Verver J."/>
            <person name="Yang W.-C."/>
            <person name="Schijlen E."/>
            <person name="Repin R."/>
            <person name="Schilthuizen M."/>
            <person name="Schranz E."/>
            <person name="Heidstra R."/>
            <person name="Miyata K."/>
            <person name="Fedorova E."/>
            <person name="Kohlen W."/>
            <person name="Bisseling T."/>
            <person name="Smit S."/>
            <person name="Geurts R."/>
        </authorList>
    </citation>
    <scope>NUCLEOTIDE SEQUENCE [LARGE SCALE GENOMIC DNA]</scope>
    <source>
        <strain evidence="3">cv. RG33-2</strain>
    </source>
</reference>
<name>A0A2P5FG83_TREOI</name>
<evidence type="ECO:0000256" key="1">
    <source>
        <dbReference type="SAM" id="MobiDB-lite"/>
    </source>
</evidence>
<dbReference type="AlphaFoldDB" id="A0A2P5FG83"/>
<evidence type="ECO:0000313" key="3">
    <source>
        <dbReference type="Proteomes" id="UP000237000"/>
    </source>
</evidence>
<dbReference type="Proteomes" id="UP000237000">
    <property type="component" value="Unassembled WGS sequence"/>
</dbReference>
<keyword evidence="3" id="KW-1185">Reference proteome</keyword>
<dbReference type="EMBL" id="JXTC01000036">
    <property type="protein sequence ID" value="PON96784.1"/>
    <property type="molecule type" value="Genomic_DNA"/>
</dbReference>
<comment type="caution">
    <text evidence="2">The sequence shown here is derived from an EMBL/GenBank/DDBJ whole genome shotgun (WGS) entry which is preliminary data.</text>
</comment>
<sequence>MPSPPTNPSSAYNQQPHLPPPTTPYHRNLNHHHHYPSRPFSIPPTTFPHATPRHHQFPPAAPTPRSTISNPLVLPNFAPTYERRCSCCEPRRPSGRFKYQARKHRTASP</sequence>
<dbReference type="InParanoid" id="A0A2P5FG83"/>
<evidence type="ECO:0000313" key="2">
    <source>
        <dbReference type="EMBL" id="PON96784.1"/>
    </source>
</evidence>
<protein>
    <submittedName>
        <fullName evidence="2">Uncharacterized protein</fullName>
    </submittedName>
</protein>
<accession>A0A2P5FG83</accession>
<gene>
    <name evidence="2" type="ORF">TorRG33x02_074880</name>
</gene>
<organism evidence="2 3">
    <name type="scientific">Trema orientale</name>
    <name type="common">Charcoal tree</name>
    <name type="synonym">Celtis orientalis</name>
    <dbReference type="NCBI Taxonomy" id="63057"/>
    <lineage>
        <taxon>Eukaryota</taxon>
        <taxon>Viridiplantae</taxon>
        <taxon>Streptophyta</taxon>
        <taxon>Embryophyta</taxon>
        <taxon>Tracheophyta</taxon>
        <taxon>Spermatophyta</taxon>
        <taxon>Magnoliopsida</taxon>
        <taxon>eudicotyledons</taxon>
        <taxon>Gunneridae</taxon>
        <taxon>Pentapetalae</taxon>
        <taxon>rosids</taxon>
        <taxon>fabids</taxon>
        <taxon>Rosales</taxon>
        <taxon>Cannabaceae</taxon>
        <taxon>Trema</taxon>
    </lineage>
</organism>